<organism evidence="2 3">
    <name type="scientific">Solanum commersonii</name>
    <name type="common">Commerson's wild potato</name>
    <name type="synonym">Commerson's nightshade</name>
    <dbReference type="NCBI Taxonomy" id="4109"/>
    <lineage>
        <taxon>Eukaryota</taxon>
        <taxon>Viridiplantae</taxon>
        <taxon>Streptophyta</taxon>
        <taxon>Embryophyta</taxon>
        <taxon>Tracheophyta</taxon>
        <taxon>Spermatophyta</taxon>
        <taxon>Magnoliopsida</taxon>
        <taxon>eudicotyledons</taxon>
        <taxon>Gunneridae</taxon>
        <taxon>Pentapetalae</taxon>
        <taxon>asterids</taxon>
        <taxon>lamiids</taxon>
        <taxon>Solanales</taxon>
        <taxon>Solanaceae</taxon>
        <taxon>Solanoideae</taxon>
        <taxon>Solaneae</taxon>
        <taxon>Solanum</taxon>
    </lineage>
</organism>
<feature type="compositionally biased region" description="Basic and acidic residues" evidence="1">
    <location>
        <begin position="276"/>
        <end position="285"/>
    </location>
</feature>
<proteinExistence type="predicted"/>
<comment type="caution">
    <text evidence="2">The sequence shown here is derived from an EMBL/GenBank/DDBJ whole genome shotgun (WGS) entry which is preliminary data.</text>
</comment>
<gene>
    <name evidence="2" type="ORF">H5410_055804</name>
</gene>
<dbReference type="AlphaFoldDB" id="A0A9J5WLB0"/>
<protein>
    <submittedName>
        <fullName evidence="2">Uncharacterized protein</fullName>
    </submittedName>
</protein>
<evidence type="ECO:0000313" key="2">
    <source>
        <dbReference type="EMBL" id="KAG5575670.1"/>
    </source>
</evidence>
<feature type="region of interest" description="Disordered" evidence="1">
    <location>
        <begin position="243"/>
        <end position="286"/>
    </location>
</feature>
<accession>A0A9J5WLB0</accession>
<sequence>MVYKGNLENFHGQLPIAVDKATQDKSRPSMARVKFELDLLANLPHRMRILYVTRKQEKVKKPRRNIKSRLWDKKYHSDTWEILDEKRAGNISLVVDKSGVHDQVVEQLNSNMIENNSVTGARLGIKDTVEISLNNKDGKMIVNDVHSSGNKVGATETLEKKLNENQLSLTTNSTLVHIDDEGQNNAATIVASTIDDGQQLNGTRGDVVLIGKSGHQLAINATVDLALDPDEKENAKMMKMETKKKNAGSGNNVNHRNSEQNECGNQESGGGEGEEEERRVAEKGKQPMSCKIELMVHETHSDIDDHRDSAILKSMWNFKNINGDFPHPPLDKLLKYILFSIPNFKLLKEYLKMKIMEFESNFKDISQMDGDNPEMNRMIDR</sequence>
<keyword evidence="3" id="KW-1185">Reference proteome</keyword>
<name>A0A9J5WLB0_SOLCO</name>
<dbReference type="Proteomes" id="UP000824120">
    <property type="component" value="Chromosome 11"/>
</dbReference>
<dbReference type="EMBL" id="JACXVP010000011">
    <property type="protein sequence ID" value="KAG5575670.1"/>
    <property type="molecule type" value="Genomic_DNA"/>
</dbReference>
<dbReference type="OrthoDB" id="1306175at2759"/>
<evidence type="ECO:0000256" key="1">
    <source>
        <dbReference type="SAM" id="MobiDB-lite"/>
    </source>
</evidence>
<evidence type="ECO:0000313" key="3">
    <source>
        <dbReference type="Proteomes" id="UP000824120"/>
    </source>
</evidence>
<reference evidence="2 3" key="1">
    <citation type="submission" date="2020-09" db="EMBL/GenBank/DDBJ databases">
        <title>De no assembly of potato wild relative species, Solanum commersonii.</title>
        <authorList>
            <person name="Cho K."/>
        </authorList>
    </citation>
    <scope>NUCLEOTIDE SEQUENCE [LARGE SCALE GENOMIC DNA]</scope>
    <source>
        <strain evidence="2">LZ3.2</strain>
        <tissue evidence="2">Leaf</tissue>
    </source>
</reference>